<protein>
    <submittedName>
        <fullName evidence="1">YkgJ family cysteine cluster protein</fullName>
    </submittedName>
</protein>
<sequence>MEVILIGDVGVPERHIAIDQWGAETMRRLDDGWCSAIDRETFQCTIYEQRPWICREFEMGADECLEARALYLTPSLTISG</sequence>
<accession>A0A9D2U7Y1</accession>
<gene>
    <name evidence="1" type="ORF">H9906_05865</name>
</gene>
<proteinExistence type="predicted"/>
<dbReference type="Proteomes" id="UP000823889">
    <property type="component" value="Unassembled WGS sequence"/>
</dbReference>
<name>A0A9D2U7Y1_9BURK</name>
<organism evidence="1 2">
    <name type="scientific">Candidatus Paenalcaligenes intestinipullorum</name>
    <dbReference type="NCBI Taxonomy" id="2838718"/>
    <lineage>
        <taxon>Bacteria</taxon>
        <taxon>Pseudomonadati</taxon>
        <taxon>Pseudomonadota</taxon>
        <taxon>Betaproteobacteria</taxon>
        <taxon>Burkholderiales</taxon>
        <taxon>Alcaligenaceae</taxon>
        <taxon>Paenalcaligenes</taxon>
    </lineage>
</organism>
<dbReference type="InterPro" id="IPR005358">
    <property type="entry name" value="Puta_zinc/iron-chelating_dom"/>
</dbReference>
<comment type="caution">
    <text evidence="1">The sequence shown here is derived from an EMBL/GenBank/DDBJ whole genome shotgun (WGS) entry which is preliminary data.</text>
</comment>
<dbReference type="Pfam" id="PF03692">
    <property type="entry name" value="CxxCxxCC"/>
    <property type="match status" value="1"/>
</dbReference>
<evidence type="ECO:0000313" key="2">
    <source>
        <dbReference type="Proteomes" id="UP000823889"/>
    </source>
</evidence>
<evidence type="ECO:0000313" key="1">
    <source>
        <dbReference type="EMBL" id="HJD44536.1"/>
    </source>
</evidence>
<reference evidence="1" key="2">
    <citation type="submission" date="2021-04" db="EMBL/GenBank/DDBJ databases">
        <authorList>
            <person name="Gilroy R."/>
        </authorList>
    </citation>
    <scope>NUCLEOTIDE SEQUENCE</scope>
    <source>
        <strain evidence="1">9264</strain>
    </source>
</reference>
<dbReference type="EMBL" id="DWUQ01000118">
    <property type="protein sequence ID" value="HJD44536.1"/>
    <property type="molecule type" value="Genomic_DNA"/>
</dbReference>
<reference evidence="1" key="1">
    <citation type="journal article" date="2021" name="PeerJ">
        <title>Extensive microbial diversity within the chicken gut microbiome revealed by metagenomics and culture.</title>
        <authorList>
            <person name="Gilroy R."/>
            <person name="Ravi A."/>
            <person name="Getino M."/>
            <person name="Pursley I."/>
            <person name="Horton D.L."/>
            <person name="Alikhan N.F."/>
            <person name="Baker D."/>
            <person name="Gharbi K."/>
            <person name="Hall N."/>
            <person name="Watson M."/>
            <person name="Adriaenssens E.M."/>
            <person name="Foster-Nyarko E."/>
            <person name="Jarju S."/>
            <person name="Secka A."/>
            <person name="Antonio M."/>
            <person name="Oren A."/>
            <person name="Chaudhuri R.R."/>
            <person name="La Ragione R."/>
            <person name="Hildebrand F."/>
            <person name="Pallen M.J."/>
        </authorList>
    </citation>
    <scope>NUCLEOTIDE SEQUENCE</scope>
    <source>
        <strain evidence="1">9264</strain>
    </source>
</reference>
<dbReference type="AlphaFoldDB" id="A0A9D2U7Y1"/>